<evidence type="ECO:0000313" key="3">
    <source>
        <dbReference type="Proteomes" id="UP000316079"/>
    </source>
</evidence>
<gene>
    <name evidence="2" type="ORF">DNTS_028898</name>
</gene>
<dbReference type="PANTHER" id="PTHR14234:SF22">
    <property type="entry name" value="RIMS-BINDING PROTEIN 2 ISOFORM X1"/>
    <property type="match status" value="1"/>
</dbReference>
<dbReference type="Proteomes" id="UP000316079">
    <property type="component" value="Unassembled WGS sequence"/>
</dbReference>
<sequence>PVFESSRALWEHAHCSASLKERERDGEGILQGHMHACAHSNTLTHTHQTCRHCHSCQLLIERSGSIKEERWKRLTLRKCRKRQTFRLPEDHLKPEVQLLHLGSPAARHIQRCRFLEDRNGALKLELAALKQLKQQLRSLFILSLLPQPAAWLWGFQCAFLHEELGSIESEVSERRKRCQQLEREVKNKTLACKTLRTELQDALLERSRLKRELLSHILKTAEHEKHMQEAADRRQQLEAEHEQALAFLNSRQQEINLLQKVQTEAEKEREEVVHLLESHEDKMQVKVHDLEQKCQAQSEQCTILSKELEKYHLGSDAEETFNADSRETKCNIYNSLQHQADTSK</sequence>
<keyword evidence="3" id="KW-1185">Reference proteome</keyword>
<keyword evidence="1" id="KW-0175">Coiled coil</keyword>
<evidence type="ECO:0000256" key="1">
    <source>
        <dbReference type="SAM" id="Coils"/>
    </source>
</evidence>
<reference evidence="2 3" key="1">
    <citation type="journal article" date="2019" name="Sci. Data">
        <title>Hybrid genome assembly and annotation of Danionella translucida.</title>
        <authorList>
            <person name="Kadobianskyi M."/>
            <person name="Schulze L."/>
            <person name="Schuelke M."/>
            <person name="Judkewitz B."/>
        </authorList>
    </citation>
    <scope>NUCLEOTIDE SEQUENCE [LARGE SCALE GENOMIC DNA]</scope>
    <source>
        <strain evidence="2 3">Bolton</strain>
    </source>
</reference>
<comment type="caution">
    <text evidence="2">The sequence shown here is derived from an EMBL/GenBank/DDBJ whole genome shotgun (WGS) entry which is preliminary data.</text>
</comment>
<dbReference type="EMBL" id="SRMA01027049">
    <property type="protein sequence ID" value="TRY60456.1"/>
    <property type="molecule type" value="Genomic_DNA"/>
</dbReference>
<dbReference type="InterPro" id="IPR040325">
    <property type="entry name" value="RIMBP1/2/3"/>
</dbReference>
<evidence type="ECO:0000313" key="2">
    <source>
        <dbReference type="EMBL" id="TRY60456.1"/>
    </source>
</evidence>
<accession>A0A553N4U4</accession>
<dbReference type="OrthoDB" id="4158657at2759"/>
<dbReference type="GO" id="GO:0045202">
    <property type="term" value="C:synapse"/>
    <property type="evidence" value="ECO:0007669"/>
    <property type="project" value="GOC"/>
</dbReference>
<feature type="coiled-coil region" evidence="1">
    <location>
        <begin position="164"/>
        <end position="307"/>
    </location>
</feature>
<protein>
    <submittedName>
        <fullName evidence="2">Uncharacterized protein</fullName>
    </submittedName>
</protein>
<dbReference type="PANTHER" id="PTHR14234">
    <property type="entry name" value="RIM BINDING PROTEIN-RELATED"/>
    <property type="match status" value="1"/>
</dbReference>
<feature type="coiled-coil region" evidence="1">
    <location>
        <begin position="112"/>
        <end position="139"/>
    </location>
</feature>
<feature type="non-terminal residue" evidence="2">
    <location>
        <position position="1"/>
    </location>
</feature>
<dbReference type="AlphaFoldDB" id="A0A553N4U4"/>
<proteinExistence type="predicted"/>
<name>A0A553N4U4_9TELE</name>
<dbReference type="GO" id="GO:0007274">
    <property type="term" value="P:neuromuscular synaptic transmission"/>
    <property type="evidence" value="ECO:0007669"/>
    <property type="project" value="TreeGrafter"/>
</dbReference>
<organism evidence="2 3">
    <name type="scientific">Danionella cerebrum</name>
    <dbReference type="NCBI Taxonomy" id="2873325"/>
    <lineage>
        <taxon>Eukaryota</taxon>
        <taxon>Metazoa</taxon>
        <taxon>Chordata</taxon>
        <taxon>Craniata</taxon>
        <taxon>Vertebrata</taxon>
        <taxon>Euteleostomi</taxon>
        <taxon>Actinopterygii</taxon>
        <taxon>Neopterygii</taxon>
        <taxon>Teleostei</taxon>
        <taxon>Ostariophysi</taxon>
        <taxon>Cypriniformes</taxon>
        <taxon>Danionidae</taxon>
        <taxon>Danioninae</taxon>
        <taxon>Danionella</taxon>
    </lineage>
</organism>